<name>A0A2V2NKZ1_9EURY</name>
<dbReference type="AlphaFoldDB" id="A0A2V2NKZ1"/>
<feature type="domain" description="Solute-binding protein family 3/N-terminal" evidence="3">
    <location>
        <begin position="48"/>
        <end position="301"/>
    </location>
</feature>
<evidence type="ECO:0000259" key="3">
    <source>
        <dbReference type="SMART" id="SM00062"/>
    </source>
</evidence>
<keyword evidence="2" id="KW-0812">Transmembrane</keyword>
<keyword evidence="1" id="KW-0732">Signal</keyword>
<feature type="transmembrane region" description="Helical" evidence="2">
    <location>
        <begin position="7"/>
        <end position="26"/>
    </location>
</feature>
<dbReference type="Pfam" id="PF00497">
    <property type="entry name" value="SBP_bac_3"/>
    <property type="match status" value="1"/>
</dbReference>
<dbReference type="OrthoDB" id="30671at2157"/>
<sequence length="318" mass="35105">MNEKMTIIAGIIILCLIALIFVMIQIKPDTSEKITLEDKLDRINSRGTLIIATDPASSPFSELIPGSERTADSKCEPAAYTSDELKGFDVAVGSEIAKRIGVEPCFVTPIWTRIVNGDWADSWDISVGSMSISNERMEKLLFTKPYNSAPALVFVRQSDQQYQDIEDLAGKRIGVCAGCVQEKYLEGNLTLPGETIRCKIQNAVPVAYNYETLAFADLSSNSLPKIDAVISDAPIGMASIRQGMPLRPLSEPAYYSFFAAAIDKKSSTNQWIFLETVDKIIQEMHDDGTLGMLAGKYLIDDYTKEAGRFNISSLKKFE</sequence>
<dbReference type="SUPFAM" id="SSF53850">
    <property type="entry name" value="Periplasmic binding protein-like II"/>
    <property type="match status" value="1"/>
</dbReference>
<evidence type="ECO:0000313" key="5">
    <source>
        <dbReference type="Proteomes" id="UP000245934"/>
    </source>
</evidence>
<protein>
    <recommendedName>
        <fullName evidence="3">Solute-binding protein family 3/N-terminal domain-containing protein</fullName>
    </recommendedName>
</protein>
<evidence type="ECO:0000256" key="1">
    <source>
        <dbReference type="ARBA" id="ARBA00022729"/>
    </source>
</evidence>
<keyword evidence="2" id="KW-0472">Membrane</keyword>
<accession>A0A2V2NKZ1</accession>
<comment type="caution">
    <text evidence="4">The sequence shown here is derived from an EMBL/GenBank/DDBJ whole genome shotgun (WGS) entry which is preliminary data.</text>
</comment>
<dbReference type="PANTHER" id="PTHR35936">
    <property type="entry name" value="MEMBRANE-BOUND LYTIC MUREIN TRANSGLYCOSYLASE F"/>
    <property type="match status" value="1"/>
</dbReference>
<proteinExistence type="predicted"/>
<dbReference type="Proteomes" id="UP000245934">
    <property type="component" value="Unassembled WGS sequence"/>
</dbReference>
<evidence type="ECO:0000256" key="2">
    <source>
        <dbReference type="SAM" id="Phobius"/>
    </source>
</evidence>
<dbReference type="InterPro" id="IPR001638">
    <property type="entry name" value="Solute-binding_3/MltF_N"/>
</dbReference>
<evidence type="ECO:0000313" key="4">
    <source>
        <dbReference type="EMBL" id="PWR76003.1"/>
    </source>
</evidence>
<dbReference type="RefSeq" id="WP_109939353.1">
    <property type="nucleotide sequence ID" value="NZ_CP176366.1"/>
</dbReference>
<organism evidence="4 5">
    <name type="scientific">Methanospirillum stamsii</name>
    <dbReference type="NCBI Taxonomy" id="1277351"/>
    <lineage>
        <taxon>Archaea</taxon>
        <taxon>Methanobacteriati</taxon>
        <taxon>Methanobacteriota</taxon>
        <taxon>Stenosarchaea group</taxon>
        <taxon>Methanomicrobia</taxon>
        <taxon>Methanomicrobiales</taxon>
        <taxon>Methanospirillaceae</taxon>
        <taxon>Methanospirillum</taxon>
    </lineage>
</organism>
<keyword evidence="5" id="KW-1185">Reference proteome</keyword>
<dbReference type="Gene3D" id="3.40.190.10">
    <property type="entry name" value="Periplasmic binding protein-like II"/>
    <property type="match status" value="2"/>
</dbReference>
<gene>
    <name evidence="4" type="ORF">DLD82_01540</name>
</gene>
<reference evidence="4 5" key="1">
    <citation type="submission" date="2018-05" db="EMBL/GenBank/DDBJ databases">
        <title>Draft genome of Methanospirillum stamsii Pt1.</title>
        <authorList>
            <person name="Dueholm M.S."/>
            <person name="Nielsen P.H."/>
            <person name="Bakmann L.F."/>
            <person name="Otzen D.E."/>
        </authorList>
    </citation>
    <scope>NUCLEOTIDE SEQUENCE [LARGE SCALE GENOMIC DNA]</scope>
    <source>
        <strain evidence="4 5">Pt1</strain>
    </source>
</reference>
<keyword evidence="2" id="KW-1133">Transmembrane helix</keyword>
<dbReference type="PANTHER" id="PTHR35936:SF19">
    <property type="entry name" value="AMINO-ACID-BINDING PROTEIN YXEM-RELATED"/>
    <property type="match status" value="1"/>
</dbReference>
<dbReference type="SMART" id="SM00062">
    <property type="entry name" value="PBPb"/>
    <property type="match status" value="1"/>
</dbReference>
<dbReference type="GeneID" id="97608527"/>
<dbReference type="EMBL" id="QGMZ01000005">
    <property type="protein sequence ID" value="PWR76003.1"/>
    <property type="molecule type" value="Genomic_DNA"/>
</dbReference>